<organism evidence="1 2">
    <name type="scientific">Candidatus Muproteobacteria bacterium RIFCSPHIGHO2_01_FULL_65_16</name>
    <dbReference type="NCBI Taxonomy" id="1817764"/>
    <lineage>
        <taxon>Bacteria</taxon>
        <taxon>Pseudomonadati</taxon>
        <taxon>Pseudomonadota</taxon>
        <taxon>Candidatus Muproteobacteria</taxon>
    </lineage>
</organism>
<dbReference type="AlphaFoldDB" id="A0A1F6TRA6"/>
<accession>A0A1F6TRA6</accession>
<comment type="caution">
    <text evidence="1">The sequence shown here is derived from an EMBL/GenBank/DDBJ whole genome shotgun (WGS) entry which is preliminary data.</text>
</comment>
<evidence type="ECO:0000313" key="2">
    <source>
        <dbReference type="Proteomes" id="UP000179360"/>
    </source>
</evidence>
<gene>
    <name evidence="1" type="ORF">A2637_06210</name>
</gene>
<dbReference type="Proteomes" id="UP000179360">
    <property type="component" value="Unassembled WGS sequence"/>
</dbReference>
<evidence type="ECO:0000313" key="1">
    <source>
        <dbReference type="EMBL" id="OGI47687.1"/>
    </source>
</evidence>
<sequence length="187" mass="20209">MSNTAATVRPRRRGTRVIGLILTLAAAASEAETSVTIAGNVKLAEDDRAVMVDYTGARWQPYLALTGNHGFPAKIGNAAAGVEHVWRPGSFVLGAGLAYVRDTDSDIGTHLNFSLFVELRLAGPHSLVCRHLSHGATTLGIIRDKANSGWTFCGYRLQLQQVAEKLVFQQPAARSRDRPPFFEHASA</sequence>
<dbReference type="EMBL" id="MFSY01000012">
    <property type="protein sequence ID" value="OGI47687.1"/>
    <property type="molecule type" value="Genomic_DNA"/>
</dbReference>
<name>A0A1F6TRA6_9PROT</name>
<reference evidence="1 2" key="1">
    <citation type="journal article" date="2016" name="Nat. Commun.">
        <title>Thousands of microbial genomes shed light on interconnected biogeochemical processes in an aquifer system.</title>
        <authorList>
            <person name="Anantharaman K."/>
            <person name="Brown C.T."/>
            <person name="Hug L.A."/>
            <person name="Sharon I."/>
            <person name="Castelle C.J."/>
            <person name="Probst A.J."/>
            <person name="Thomas B.C."/>
            <person name="Singh A."/>
            <person name="Wilkins M.J."/>
            <person name="Karaoz U."/>
            <person name="Brodie E.L."/>
            <person name="Williams K.H."/>
            <person name="Hubbard S.S."/>
            <person name="Banfield J.F."/>
        </authorList>
    </citation>
    <scope>NUCLEOTIDE SEQUENCE [LARGE SCALE GENOMIC DNA]</scope>
</reference>
<proteinExistence type="predicted"/>
<dbReference type="STRING" id="1817764.A2637_06210"/>
<protein>
    <submittedName>
        <fullName evidence="1">Uncharacterized protein</fullName>
    </submittedName>
</protein>